<dbReference type="InterPro" id="IPR013785">
    <property type="entry name" value="Aldolase_TIM"/>
</dbReference>
<dbReference type="GO" id="GO:0004497">
    <property type="term" value="F:monooxygenase activity"/>
    <property type="evidence" value="ECO:0007669"/>
    <property type="project" value="UniProtKB-KW"/>
</dbReference>
<evidence type="ECO:0000256" key="4">
    <source>
        <dbReference type="SAM" id="MobiDB-lite"/>
    </source>
</evidence>
<dbReference type="PANTHER" id="PTHR32332:SF38">
    <property type="entry name" value="MONOOXYGENASE RV1533-RELATED"/>
    <property type="match status" value="1"/>
</dbReference>
<evidence type="ECO:0000313" key="5">
    <source>
        <dbReference type="EMBL" id="MFC3639343.1"/>
    </source>
</evidence>
<dbReference type="Gene3D" id="3.20.20.70">
    <property type="entry name" value="Aldolase class I"/>
    <property type="match status" value="1"/>
</dbReference>
<proteinExistence type="predicted"/>
<reference evidence="6" key="1">
    <citation type="journal article" date="2019" name="Int. J. Syst. Evol. Microbiol.">
        <title>The Global Catalogue of Microorganisms (GCM) 10K type strain sequencing project: providing services to taxonomists for standard genome sequencing and annotation.</title>
        <authorList>
            <consortium name="The Broad Institute Genomics Platform"/>
            <consortium name="The Broad Institute Genome Sequencing Center for Infectious Disease"/>
            <person name="Wu L."/>
            <person name="Ma J."/>
        </authorList>
    </citation>
    <scope>NUCLEOTIDE SEQUENCE [LARGE SCALE GENOMIC DNA]</scope>
    <source>
        <strain evidence="6">KCTC 42282</strain>
    </source>
</reference>
<keyword evidence="1" id="KW-0285">Flavoprotein</keyword>
<dbReference type="EC" id="1.13.12.-" evidence="5"/>
<keyword evidence="3 5" id="KW-0560">Oxidoreductase</keyword>
<dbReference type="PANTHER" id="PTHR32332">
    <property type="entry name" value="2-NITROPROPANE DIOXYGENASE"/>
    <property type="match status" value="1"/>
</dbReference>
<keyword evidence="6" id="KW-1185">Reference proteome</keyword>
<accession>A0ABV7UM09</accession>
<keyword evidence="2" id="KW-0288">FMN</keyword>
<dbReference type="EMBL" id="JBHRYC010000093">
    <property type="protein sequence ID" value="MFC3639343.1"/>
    <property type="molecule type" value="Genomic_DNA"/>
</dbReference>
<dbReference type="InterPro" id="IPR004136">
    <property type="entry name" value="NMO"/>
</dbReference>
<organism evidence="5 6">
    <name type="scientific">Camelimonas fluminis</name>
    <dbReference type="NCBI Taxonomy" id="1576911"/>
    <lineage>
        <taxon>Bacteria</taxon>
        <taxon>Pseudomonadati</taxon>
        <taxon>Pseudomonadota</taxon>
        <taxon>Alphaproteobacteria</taxon>
        <taxon>Hyphomicrobiales</taxon>
        <taxon>Chelatococcaceae</taxon>
        <taxon>Camelimonas</taxon>
    </lineage>
</organism>
<dbReference type="Pfam" id="PF03060">
    <property type="entry name" value="NMO"/>
    <property type="match status" value="1"/>
</dbReference>
<dbReference type="CDD" id="cd04730">
    <property type="entry name" value="NPD_like"/>
    <property type="match status" value="1"/>
</dbReference>
<dbReference type="RefSeq" id="WP_244643059.1">
    <property type="nucleotide sequence ID" value="NZ_BNCG01000007.1"/>
</dbReference>
<evidence type="ECO:0000256" key="3">
    <source>
        <dbReference type="ARBA" id="ARBA00023002"/>
    </source>
</evidence>
<keyword evidence="5" id="KW-0503">Monooxygenase</keyword>
<evidence type="ECO:0000313" key="6">
    <source>
        <dbReference type="Proteomes" id="UP001595704"/>
    </source>
</evidence>
<comment type="caution">
    <text evidence="5">The sequence shown here is derived from an EMBL/GenBank/DDBJ whole genome shotgun (WGS) entry which is preliminary data.</text>
</comment>
<dbReference type="SUPFAM" id="SSF51412">
    <property type="entry name" value="Inosine monophosphate dehydrogenase (IMPDH)"/>
    <property type="match status" value="1"/>
</dbReference>
<dbReference type="Proteomes" id="UP001595704">
    <property type="component" value="Unassembled WGS sequence"/>
</dbReference>
<name>A0ABV7UM09_9HYPH</name>
<evidence type="ECO:0000256" key="2">
    <source>
        <dbReference type="ARBA" id="ARBA00022643"/>
    </source>
</evidence>
<feature type="region of interest" description="Disordered" evidence="4">
    <location>
        <begin position="272"/>
        <end position="298"/>
    </location>
</feature>
<gene>
    <name evidence="5" type="ORF">ACFONL_18560</name>
</gene>
<sequence>MMNTPICEMFGIEFPLLAFTHCRDVVVAVSKAGGMGVFGAAGLTPSQLEEELAWIDAHVDGKPYGVDLIVPNKVEGKGETISPEDMLGRLPEQHKTFAHNLLAAYDVDESGLDELRVRQLTFSDNLRGAGTNAMLDVAFRHPIRLIANALGVPPRAMLEQGRAHGVAVAALVGAKEHALAQVAAGVDLLIVAGGEAGGHCGDVATMVLVPEVCRALEAAGVNTPVLAAGGIATGAQMAAAMAMGAAGAWCGSVWLTTSEAETNPVVKEKMLAASSRDTVRSRSRTGKPSRQLRSPWTDAWEAESAPKPLPMPLQSFISEPALRKVDKLSQSDHTGAKALATYWVGQAVGLMNQSMSAGQVVQDFKEDFLRAHERLNRALGA</sequence>
<protein>
    <submittedName>
        <fullName evidence="5">Nitronate monooxygenase</fullName>
        <ecNumber evidence="5">1.13.12.-</ecNumber>
    </submittedName>
</protein>
<evidence type="ECO:0000256" key="1">
    <source>
        <dbReference type="ARBA" id="ARBA00022630"/>
    </source>
</evidence>